<organism evidence="2 3">
    <name type="scientific">Rubricoccus marinus</name>
    <dbReference type="NCBI Taxonomy" id="716817"/>
    <lineage>
        <taxon>Bacteria</taxon>
        <taxon>Pseudomonadati</taxon>
        <taxon>Rhodothermota</taxon>
        <taxon>Rhodothermia</taxon>
        <taxon>Rhodothermales</taxon>
        <taxon>Rubricoccaceae</taxon>
        <taxon>Rubricoccus</taxon>
    </lineage>
</organism>
<evidence type="ECO:0000313" key="2">
    <source>
        <dbReference type="EMBL" id="OZC01824.1"/>
    </source>
</evidence>
<name>A0A259TW68_9BACT</name>
<feature type="signal peptide" evidence="1">
    <location>
        <begin position="1"/>
        <end position="23"/>
    </location>
</feature>
<comment type="caution">
    <text evidence="2">The sequence shown here is derived from an EMBL/GenBank/DDBJ whole genome shotgun (WGS) entry which is preliminary data.</text>
</comment>
<evidence type="ECO:0000313" key="3">
    <source>
        <dbReference type="Proteomes" id="UP000216446"/>
    </source>
</evidence>
<reference evidence="2 3" key="1">
    <citation type="submission" date="2016-11" db="EMBL/GenBank/DDBJ databases">
        <title>Study of marine rhodopsin-containing bacteria.</title>
        <authorList>
            <person name="Yoshizawa S."/>
            <person name="Kumagai Y."/>
            <person name="Kogure K."/>
        </authorList>
    </citation>
    <scope>NUCLEOTIDE SEQUENCE [LARGE SCALE GENOMIC DNA]</scope>
    <source>
        <strain evidence="2 3">SG-29</strain>
    </source>
</reference>
<dbReference type="AlphaFoldDB" id="A0A259TW68"/>
<keyword evidence="3" id="KW-1185">Reference proteome</keyword>
<dbReference type="Proteomes" id="UP000216446">
    <property type="component" value="Unassembled WGS sequence"/>
</dbReference>
<sequence>MRIPALRIPPLAFLLALASGAGAQTPAEALVGAWTVDLRPSPEAAYYAVPFVVEAATDSTMEATFYGSPVREAVLNGAWGEVRFAFVTSDGGTTYHTTGILHDGWLEGTTHAIERGFLSYWTATRDAD</sequence>
<feature type="chain" id="PRO_5013170025" description="Lipocalin-like domain-containing protein" evidence="1">
    <location>
        <begin position="24"/>
        <end position="128"/>
    </location>
</feature>
<accession>A0A259TW68</accession>
<evidence type="ECO:0000256" key="1">
    <source>
        <dbReference type="SAM" id="SignalP"/>
    </source>
</evidence>
<dbReference type="RefSeq" id="WP_094545444.1">
    <property type="nucleotide sequence ID" value="NZ_MQWB01000001.1"/>
</dbReference>
<gene>
    <name evidence="2" type="ORF">BSZ36_01760</name>
</gene>
<dbReference type="InParanoid" id="A0A259TW68"/>
<proteinExistence type="predicted"/>
<protein>
    <recommendedName>
        <fullName evidence="4">Lipocalin-like domain-containing protein</fullName>
    </recommendedName>
</protein>
<keyword evidence="1" id="KW-0732">Signal</keyword>
<dbReference type="OrthoDB" id="9793489at2"/>
<dbReference type="EMBL" id="MQWB01000001">
    <property type="protein sequence ID" value="OZC01824.1"/>
    <property type="molecule type" value="Genomic_DNA"/>
</dbReference>
<evidence type="ECO:0008006" key="4">
    <source>
        <dbReference type="Google" id="ProtNLM"/>
    </source>
</evidence>